<evidence type="ECO:0000259" key="1">
    <source>
        <dbReference type="PROSITE" id="PS50011"/>
    </source>
</evidence>
<dbReference type="GO" id="GO:0005634">
    <property type="term" value="C:nucleus"/>
    <property type="evidence" value="ECO:0007669"/>
    <property type="project" value="TreeGrafter"/>
</dbReference>
<dbReference type="GO" id="GO:0005813">
    <property type="term" value="C:centrosome"/>
    <property type="evidence" value="ECO:0007669"/>
    <property type="project" value="TreeGrafter"/>
</dbReference>
<dbReference type="Pfam" id="PF00069">
    <property type="entry name" value="Pkinase"/>
    <property type="match status" value="1"/>
</dbReference>
<dbReference type="Gene3D" id="1.10.510.10">
    <property type="entry name" value="Transferase(Phosphotransferase) domain 1"/>
    <property type="match status" value="1"/>
</dbReference>
<dbReference type="GO" id="GO:0000776">
    <property type="term" value="C:kinetochore"/>
    <property type="evidence" value="ECO:0007669"/>
    <property type="project" value="TreeGrafter"/>
</dbReference>
<accession>A0A7R8VYP6</accession>
<organism evidence="2">
    <name type="scientific">Timema douglasi</name>
    <name type="common">Walking stick</name>
    <dbReference type="NCBI Taxonomy" id="61478"/>
    <lineage>
        <taxon>Eukaryota</taxon>
        <taxon>Metazoa</taxon>
        <taxon>Ecdysozoa</taxon>
        <taxon>Arthropoda</taxon>
        <taxon>Hexapoda</taxon>
        <taxon>Insecta</taxon>
        <taxon>Pterygota</taxon>
        <taxon>Neoptera</taxon>
        <taxon>Polyneoptera</taxon>
        <taxon>Phasmatodea</taxon>
        <taxon>Timematodea</taxon>
        <taxon>Timematoidea</taxon>
        <taxon>Timematidae</taxon>
        <taxon>Timema</taxon>
    </lineage>
</organism>
<dbReference type="PANTHER" id="PTHR24345">
    <property type="entry name" value="SERINE/THREONINE-PROTEIN KINASE PLK"/>
    <property type="match status" value="1"/>
</dbReference>
<dbReference type="GO" id="GO:0000922">
    <property type="term" value="C:spindle pole"/>
    <property type="evidence" value="ECO:0007669"/>
    <property type="project" value="TreeGrafter"/>
</dbReference>
<dbReference type="InterPro" id="IPR011009">
    <property type="entry name" value="Kinase-like_dom_sf"/>
</dbReference>
<proteinExistence type="predicted"/>
<reference evidence="2" key="1">
    <citation type="submission" date="2020-11" db="EMBL/GenBank/DDBJ databases">
        <authorList>
            <person name="Tran Van P."/>
        </authorList>
    </citation>
    <scope>NUCLEOTIDE SEQUENCE</scope>
</reference>
<dbReference type="GO" id="GO:0004674">
    <property type="term" value="F:protein serine/threonine kinase activity"/>
    <property type="evidence" value="ECO:0007669"/>
    <property type="project" value="TreeGrafter"/>
</dbReference>
<feature type="domain" description="Protein kinase" evidence="1">
    <location>
        <begin position="1"/>
        <end position="69"/>
    </location>
</feature>
<dbReference type="GO" id="GO:0005737">
    <property type="term" value="C:cytoplasm"/>
    <property type="evidence" value="ECO:0007669"/>
    <property type="project" value="TreeGrafter"/>
</dbReference>
<dbReference type="GO" id="GO:0005524">
    <property type="term" value="F:ATP binding"/>
    <property type="evidence" value="ECO:0007669"/>
    <property type="project" value="InterPro"/>
</dbReference>
<dbReference type="InterPro" id="IPR000719">
    <property type="entry name" value="Prot_kinase_dom"/>
</dbReference>
<name>A0A7R8VYP6_TIMDO</name>
<dbReference type="PROSITE" id="PS50011">
    <property type="entry name" value="PROTEIN_KINASE_DOM"/>
    <property type="match status" value="1"/>
</dbReference>
<gene>
    <name evidence="2" type="ORF">TDIB3V08_LOCUS11475</name>
</gene>
<evidence type="ECO:0000313" key="2">
    <source>
        <dbReference type="EMBL" id="CAD7205323.1"/>
    </source>
</evidence>
<dbReference type="AlphaFoldDB" id="A0A7R8VYP6"/>
<sequence length="69" mass="7590">MELTLCGTPNYIAPEILNKKGHSYEVDVWSIGCIIQTTTMEKLLDIKSQVVPAGSRKDLDNTKRASPLG</sequence>
<protein>
    <recommendedName>
        <fullName evidence="1">Protein kinase domain-containing protein</fullName>
    </recommendedName>
</protein>
<dbReference type="SUPFAM" id="SSF56112">
    <property type="entry name" value="Protein kinase-like (PK-like)"/>
    <property type="match status" value="1"/>
</dbReference>
<dbReference type="EMBL" id="OA574752">
    <property type="protein sequence ID" value="CAD7205323.1"/>
    <property type="molecule type" value="Genomic_DNA"/>
</dbReference>
<dbReference type="GO" id="GO:0007052">
    <property type="term" value="P:mitotic spindle organization"/>
    <property type="evidence" value="ECO:0007669"/>
    <property type="project" value="TreeGrafter"/>
</dbReference>
<dbReference type="PANTHER" id="PTHR24345:SF93">
    <property type="entry name" value="SERINE_THREONINE-PROTEIN KINASE PLK1"/>
    <property type="match status" value="1"/>
</dbReference>